<comment type="caution">
    <text evidence="8">The sequence shown here is derived from an EMBL/GenBank/DDBJ whole genome shotgun (WGS) entry which is preliminary data.</text>
</comment>
<dbReference type="Gene3D" id="3.40.50.300">
    <property type="entry name" value="P-loop containing nucleotide triphosphate hydrolases"/>
    <property type="match status" value="3"/>
</dbReference>
<evidence type="ECO:0000256" key="1">
    <source>
        <dbReference type="ARBA" id="ARBA00022737"/>
    </source>
</evidence>
<evidence type="ECO:0000256" key="2">
    <source>
        <dbReference type="ARBA" id="ARBA00022741"/>
    </source>
</evidence>
<dbReference type="Proteomes" id="UP000808914">
    <property type="component" value="Unassembled WGS sequence"/>
</dbReference>
<dbReference type="PANTHER" id="PTHR22683:SF1">
    <property type="entry name" value="TYPE VII SECRETION SYSTEM PROTEIN ESSC"/>
    <property type="match status" value="1"/>
</dbReference>
<dbReference type="EMBL" id="JAFBER010000001">
    <property type="protein sequence ID" value="MBM7643962.1"/>
    <property type="molecule type" value="Genomic_DNA"/>
</dbReference>
<evidence type="ECO:0000313" key="8">
    <source>
        <dbReference type="EMBL" id="MBM7643962.1"/>
    </source>
</evidence>
<evidence type="ECO:0000256" key="5">
    <source>
        <dbReference type="SAM" id="Coils"/>
    </source>
</evidence>
<feature type="domain" description="FtsK" evidence="7">
    <location>
        <begin position="467"/>
        <end position="665"/>
    </location>
</feature>
<dbReference type="InterPro" id="IPR023839">
    <property type="entry name" value="Firmicutes_EssC_C"/>
</dbReference>
<dbReference type="InterPro" id="IPR003593">
    <property type="entry name" value="AAA+_ATPase"/>
</dbReference>
<keyword evidence="6" id="KW-1133">Transmembrane helix</keyword>
<dbReference type="SMART" id="SM00382">
    <property type="entry name" value="AAA"/>
    <property type="match status" value="3"/>
</dbReference>
<reference evidence="8 9" key="1">
    <citation type="submission" date="2021-01" db="EMBL/GenBank/DDBJ databases">
        <title>Genomic Encyclopedia of Type Strains, Phase IV (KMG-IV): sequencing the most valuable type-strain genomes for metagenomic binning, comparative biology and taxonomic classification.</title>
        <authorList>
            <person name="Goeker M."/>
        </authorList>
    </citation>
    <scope>NUCLEOTIDE SEQUENCE [LARGE SCALE GENOMIC DNA]</scope>
    <source>
        <strain evidence="8 9">DSM 28236</strain>
    </source>
</reference>
<evidence type="ECO:0000256" key="3">
    <source>
        <dbReference type="ARBA" id="ARBA00022840"/>
    </source>
</evidence>
<protein>
    <submittedName>
        <fullName evidence="8">S-DNA-T family DNA segregation ATPase FtsK/SpoIIIE</fullName>
    </submittedName>
</protein>
<name>A0ABS2PV84_9BACL</name>
<organism evidence="8 9">
    <name type="scientific">Scopulibacillus daqui</name>
    <dbReference type="NCBI Taxonomy" id="1469162"/>
    <lineage>
        <taxon>Bacteria</taxon>
        <taxon>Bacillati</taxon>
        <taxon>Bacillota</taxon>
        <taxon>Bacilli</taxon>
        <taxon>Bacillales</taxon>
        <taxon>Sporolactobacillaceae</taxon>
        <taxon>Scopulibacillus</taxon>
    </lineage>
</organism>
<dbReference type="PANTHER" id="PTHR22683">
    <property type="entry name" value="SPORULATION PROTEIN RELATED"/>
    <property type="match status" value="1"/>
</dbReference>
<keyword evidence="1" id="KW-0677">Repeat</keyword>
<feature type="binding site" evidence="4">
    <location>
        <begin position="1110"/>
        <end position="1117"/>
    </location>
    <ligand>
        <name>ATP</name>
        <dbReference type="ChEBI" id="CHEBI:30616"/>
    </ligand>
</feature>
<accession>A0ABS2PV84</accession>
<dbReference type="NCBIfam" id="TIGR03928">
    <property type="entry name" value="T7_EssCb_Firm"/>
    <property type="match status" value="1"/>
</dbReference>
<keyword evidence="2 4" id="KW-0547">Nucleotide-binding</keyword>
<feature type="coiled-coil region" evidence="5">
    <location>
        <begin position="94"/>
        <end position="132"/>
    </location>
</feature>
<gene>
    <name evidence="8" type="ORF">JOD45_000153</name>
</gene>
<keyword evidence="3 4" id="KW-0067">ATP-binding</keyword>
<dbReference type="InterPro" id="IPR002543">
    <property type="entry name" value="FtsK_dom"/>
</dbReference>
<feature type="domain" description="FtsK" evidence="7">
    <location>
        <begin position="1090"/>
        <end position="1279"/>
    </location>
</feature>
<dbReference type="PROSITE" id="PS50901">
    <property type="entry name" value="FTSK"/>
    <property type="match status" value="3"/>
</dbReference>
<proteinExistence type="predicted"/>
<feature type="transmembrane region" description="Helical" evidence="6">
    <location>
        <begin position="70"/>
        <end position="91"/>
    </location>
</feature>
<dbReference type="CDD" id="cd01127">
    <property type="entry name" value="TrwB_TraG_TraD_VirD4"/>
    <property type="match status" value="1"/>
</dbReference>
<dbReference type="RefSeq" id="WP_205001922.1">
    <property type="nucleotide sequence ID" value="NZ_JAFBER010000001.1"/>
</dbReference>
<dbReference type="InterPro" id="IPR027417">
    <property type="entry name" value="P-loop_NTPase"/>
</dbReference>
<keyword evidence="6" id="KW-0472">Membrane</keyword>
<keyword evidence="5" id="KW-0175">Coiled coil</keyword>
<feature type="binding site" evidence="4">
    <location>
        <begin position="491"/>
        <end position="498"/>
    </location>
    <ligand>
        <name>ATP</name>
        <dbReference type="ChEBI" id="CHEBI:30616"/>
    </ligand>
</feature>
<feature type="transmembrane region" description="Helical" evidence="6">
    <location>
        <begin position="36"/>
        <end position="58"/>
    </location>
</feature>
<feature type="domain" description="FtsK" evidence="7">
    <location>
        <begin position="812"/>
        <end position="994"/>
    </location>
</feature>
<keyword evidence="6" id="KW-0812">Transmembrane</keyword>
<evidence type="ECO:0000256" key="4">
    <source>
        <dbReference type="PROSITE-ProRule" id="PRU00289"/>
    </source>
</evidence>
<sequence>MRKSPYFKRSPRLKLTLPTGKIIVHNPKREPMAPKFSFETMVIPIFLTIATVLIMYYLSKTLFKSGYYALFMMAMSIPMLGSYIATIGMFFRKKKVHKKEVAKLQNEYLQQIDRHREEIEEIRDRQVRFLREMNPNPDDCVQRIHERDSALWERTPNTEDFLNLRIGLGTRPFQINIRVPEQDGYDVNPLIAEAQKLKSDYRSLAKVPVTIPLKEKRVVGLVGDRQDILELARVLILQLVTHHSPEEVKLAAAYEEQEKEEWHWMRWLPHIWDENRESRFIAEGDAMARKLFEKLYSTLNIRKLEKGSKKDRKTNIPEYIFLLPNVSMLEDDGILPLILNEGENVGACTFIMAKKKEDLPMECELIIEVQDGVAQLYETFSTDDEIKFTGLEKVALDHFSLVDAKAMAREIAPLRVKQSIAGIIPKVLTFLEMYHVNRVEELDVISKWNKNRCPLTLPVPIGVREGRKEVTLNIHDKIEKKGQGPHGLMAGTTGSGKSEVIQSLILSLAVNYHPHEMAFMLIDYKGGGMSNTFQGLPHVIATITNLEDPQLISRAKTSLRAELERRQKLFNMAGNIQHIDEYFQSEWRKKEPLPHLFIIIDEFAQLKKDQPEFMDELISIAAIGRTLGVHLLLATQKPAGVVDEKIWSNSRFRICLRVQDDNDSREMIQIPNASRINVPGRGYFQVGNNEVLEYFQSAWSGADYQPKDETESEEIVIAEVNLDGSTTQKQKIDDGEESHLKQIQVLIDYIKEEAEKHNIKPLPGPWQEPLPEQLPLSKIVSIDSWTPAAWEEEKDWLEPNAGIIDDVKNQAQYPLKLDLNEGHLIIYGMPGSGKTTFLQSILMSLFFNHAPRDLHVYIIDFSRQMREFAKFPHVGSVVHEDETEKMQRMLKFFLKELSRRKELFASEGVGSLKTYRSVSGADMPALILMIDGYQRFKTSFQTENEQLEILLREGATYGLIVLVTVNQTNDIFERYRSNFVSAVSFELADHTDYYYAVGRPDISTENLPEGRGFVKGQNPPQVFQAMLPYDGVNELERVAFIRRWSEKMAEEWHGEPAKEIAMLPKEISLDQLMSQFPPEETKELPFGLDVEDLECQTIQLDEADHVFVTGRVESGKTSLLQTLVLSLAYQYSPDGIDLYFIELEPKLKGLMTLAKLPHVKGCANDLSQAKELIANLAKIVDERKQSSLAFGNMPGFDDDEETYAPLVIVIDDVDNLMQQMNMDFEMKDHLDKLTKQARLKNVHFLIAGTLSSINTSDPWFMNIKKKYVGFLLGSTLNSDLYFFNIRLPHSETDKELPAGDGYMIKGRETKVKIAMPFGHPDSRNEWLNRIYKKYAAGTNKR</sequence>
<keyword evidence="9" id="KW-1185">Reference proteome</keyword>
<evidence type="ECO:0000259" key="7">
    <source>
        <dbReference type="PROSITE" id="PS50901"/>
    </source>
</evidence>
<dbReference type="SUPFAM" id="SSF52540">
    <property type="entry name" value="P-loop containing nucleoside triphosphate hydrolases"/>
    <property type="match status" value="3"/>
</dbReference>
<dbReference type="InterPro" id="IPR050206">
    <property type="entry name" value="FtsK/SpoIIIE/SftA"/>
</dbReference>
<feature type="binding site" evidence="4">
    <location>
        <begin position="828"/>
        <end position="835"/>
    </location>
    <ligand>
        <name>ATP</name>
        <dbReference type="ChEBI" id="CHEBI:30616"/>
    </ligand>
</feature>
<evidence type="ECO:0000313" key="9">
    <source>
        <dbReference type="Proteomes" id="UP000808914"/>
    </source>
</evidence>
<evidence type="ECO:0000256" key="6">
    <source>
        <dbReference type="SAM" id="Phobius"/>
    </source>
</evidence>
<dbReference type="Pfam" id="PF01580">
    <property type="entry name" value="FtsK_SpoIIIE"/>
    <property type="match status" value="3"/>
</dbReference>